<sequence length="412" mass="44743">MSDNPLRHAMARMGGRDPHEQNRVSTPLELFFDLTFAIAFGAAANLFAHSLAGGHVGTGIISFSFVMFAIIWAWINFSWFASAYDTDDWVFRLVTMVQMLGVLILSLGLEPVFVSIQQRSPVDNGVMVLGYVVMRVALIFQWLRAAKQDPQRRATCLSYAKYLAVAQVGWIVVILVDTEVWAMLLIAGPLFVLEMAAPVIAERKTRTPWHAHHIAERYSLLAIIALGECLVGTITALRAVLSGSGWSLDMVAVGLAGIGLAFAMWWMYFMVPAGTALHAQRERSFVFGYAHMLLFASITATGVGLRVYAYYLEGKTQIGEAAVVASVAIPAAVFAIVLTFLHAYMVAVDPLQLWLAAALLVCSAAAIALAMAGLPLTLCLAMILAMPTATIILDELIGHRNRAAALDRLTGN</sequence>
<feature type="transmembrane region" description="Helical" evidence="1">
    <location>
        <begin position="181"/>
        <end position="200"/>
    </location>
</feature>
<feature type="transmembrane region" description="Helical" evidence="1">
    <location>
        <begin position="289"/>
        <end position="309"/>
    </location>
</feature>
<evidence type="ECO:0000313" key="2">
    <source>
        <dbReference type="EMBL" id="MBP2387436.1"/>
    </source>
</evidence>
<feature type="transmembrane region" description="Helical" evidence="1">
    <location>
        <begin position="246"/>
        <end position="268"/>
    </location>
</feature>
<feature type="transmembrane region" description="Helical" evidence="1">
    <location>
        <begin position="93"/>
        <end position="114"/>
    </location>
</feature>
<dbReference type="PANTHER" id="PTHR36840">
    <property type="entry name" value="BLL5714 PROTEIN"/>
    <property type="match status" value="1"/>
</dbReference>
<feature type="transmembrane region" description="Helical" evidence="1">
    <location>
        <begin position="30"/>
        <end position="48"/>
    </location>
</feature>
<comment type="caution">
    <text evidence="2">The sequence shown here is derived from an EMBL/GenBank/DDBJ whole genome shotgun (WGS) entry which is preliminary data.</text>
</comment>
<organism evidence="2 3">
    <name type="scientific">Paeniglutamicibacter kerguelensis</name>
    <dbReference type="NCBI Taxonomy" id="254788"/>
    <lineage>
        <taxon>Bacteria</taxon>
        <taxon>Bacillati</taxon>
        <taxon>Actinomycetota</taxon>
        <taxon>Actinomycetes</taxon>
        <taxon>Micrococcales</taxon>
        <taxon>Micrococcaceae</taxon>
        <taxon>Paeniglutamicibacter</taxon>
    </lineage>
</organism>
<dbReference type="PANTHER" id="PTHR36840:SF1">
    <property type="entry name" value="BLL5714 PROTEIN"/>
    <property type="match status" value="1"/>
</dbReference>
<dbReference type="EMBL" id="JAGIOF010000001">
    <property type="protein sequence ID" value="MBP2387436.1"/>
    <property type="molecule type" value="Genomic_DNA"/>
</dbReference>
<name>A0ABS4XGG3_9MICC</name>
<feature type="transmembrane region" description="Helical" evidence="1">
    <location>
        <begin position="380"/>
        <end position="398"/>
    </location>
</feature>
<dbReference type="Pfam" id="PF06772">
    <property type="entry name" value="LtrA"/>
    <property type="match status" value="1"/>
</dbReference>
<proteinExistence type="predicted"/>
<dbReference type="RefSeq" id="WP_209999679.1">
    <property type="nucleotide sequence ID" value="NZ_BAAAJY010000009.1"/>
</dbReference>
<protein>
    <submittedName>
        <fullName evidence="2">Low temperature requirement protein LtrA</fullName>
    </submittedName>
</protein>
<feature type="transmembrane region" description="Helical" evidence="1">
    <location>
        <begin position="156"/>
        <end position="175"/>
    </location>
</feature>
<feature type="transmembrane region" description="Helical" evidence="1">
    <location>
        <begin position="220"/>
        <end position="240"/>
    </location>
</feature>
<feature type="transmembrane region" description="Helical" evidence="1">
    <location>
        <begin position="60"/>
        <end position="81"/>
    </location>
</feature>
<keyword evidence="3" id="KW-1185">Reference proteome</keyword>
<accession>A0ABS4XGG3</accession>
<keyword evidence="1" id="KW-1133">Transmembrane helix</keyword>
<keyword evidence="1" id="KW-0472">Membrane</keyword>
<feature type="transmembrane region" description="Helical" evidence="1">
    <location>
        <begin position="126"/>
        <end position="144"/>
    </location>
</feature>
<feature type="transmembrane region" description="Helical" evidence="1">
    <location>
        <begin position="353"/>
        <end position="374"/>
    </location>
</feature>
<reference evidence="2 3" key="1">
    <citation type="submission" date="2021-03" db="EMBL/GenBank/DDBJ databases">
        <title>Sequencing the genomes of 1000 actinobacteria strains.</title>
        <authorList>
            <person name="Klenk H.-P."/>
        </authorList>
    </citation>
    <scope>NUCLEOTIDE SEQUENCE [LARGE SCALE GENOMIC DNA]</scope>
    <source>
        <strain evidence="2 3">DSM 15797</strain>
    </source>
</reference>
<evidence type="ECO:0000256" key="1">
    <source>
        <dbReference type="SAM" id="Phobius"/>
    </source>
</evidence>
<feature type="transmembrane region" description="Helical" evidence="1">
    <location>
        <begin position="321"/>
        <end position="341"/>
    </location>
</feature>
<gene>
    <name evidence="2" type="ORF">JOF47_002947</name>
</gene>
<dbReference type="InterPro" id="IPR010640">
    <property type="entry name" value="Low_temperature_requirement_A"/>
</dbReference>
<dbReference type="Proteomes" id="UP001296993">
    <property type="component" value="Unassembled WGS sequence"/>
</dbReference>
<evidence type="ECO:0000313" key="3">
    <source>
        <dbReference type="Proteomes" id="UP001296993"/>
    </source>
</evidence>
<keyword evidence="1" id="KW-0812">Transmembrane</keyword>